<dbReference type="PATRIC" id="fig|45070.6.peg.1056"/>
<dbReference type="EMBL" id="LNYO01000013">
    <property type="protein sequence ID" value="KTD36016.1"/>
    <property type="molecule type" value="Genomic_DNA"/>
</dbReference>
<dbReference type="STRING" id="45070.Lnau_1000"/>
<proteinExistence type="predicted"/>
<accession>A0A0W0WUL7</accession>
<name>A0A0W0WUL7_9GAMM</name>
<evidence type="ECO:0000313" key="2">
    <source>
        <dbReference type="Proteomes" id="UP000054725"/>
    </source>
</evidence>
<comment type="caution">
    <text evidence="1">The sequence shown here is derived from an EMBL/GenBank/DDBJ whole genome shotgun (WGS) entry which is preliminary data.</text>
</comment>
<organism evidence="1 2">
    <name type="scientific">Legionella nautarum</name>
    <dbReference type="NCBI Taxonomy" id="45070"/>
    <lineage>
        <taxon>Bacteria</taxon>
        <taxon>Pseudomonadati</taxon>
        <taxon>Pseudomonadota</taxon>
        <taxon>Gammaproteobacteria</taxon>
        <taxon>Legionellales</taxon>
        <taxon>Legionellaceae</taxon>
        <taxon>Legionella</taxon>
    </lineage>
</organism>
<dbReference type="InterPro" id="IPR023974">
    <property type="entry name" value="HxsD"/>
</dbReference>
<evidence type="ECO:0008006" key="3">
    <source>
        <dbReference type="Google" id="ProtNLM"/>
    </source>
</evidence>
<protein>
    <recommendedName>
        <fullName evidence="3">His-Xaa-Ser system protein HsxD</fullName>
    </recommendedName>
</protein>
<dbReference type="OrthoDB" id="5958700at2"/>
<gene>
    <name evidence="1" type="ORF">Lnau_1000</name>
</gene>
<dbReference type="RefSeq" id="WP_027225610.1">
    <property type="nucleotide sequence ID" value="NZ_CAAAIF010000001.1"/>
</dbReference>
<sequence>MNTEEINKQSNNDNIVLNLSVYCLNVIKKAAYKFSSEFSINFEKIDDEQIKVCFDFNPTINPENKSEIIRQFQNELLDQDLREIVFKETENVRNLILAHAFSKTTLIES</sequence>
<reference evidence="1 2" key="1">
    <citation type="submission" date="2015-11" db="EMBL/GenBank/DDBJ databases">
        <title>Genomic analysis of 38 Legionella species identifies large and diverse effector repertoires.</title>
        <authorList>
            <person name="Burstein D."/>
            <person name="Amaro F."/>
            <person name="Zusman T."/>
            <person name="Lifshitz Z."/>
            <person name="Cohen O."/>
            <person name="Gilbert J.A."/>
            <person name="Pupko T."/>
            <person name="Shuman H.A."/>
            <person name="Segal G."/>
        </authorList>
    </citation>
    <scope>NUCLEOTIDE SEQUENCE [LARGE SCALE GENOMIC DNA]</scope>
    <source>
        <strain evidence="1 2">ATCC 49506</strain>
    </source>
</reference>
<dbReference type="AlphaFoldDB" id="A0A0W0WUL7"/>
<keyword evidence="2" id="KW-1185">Reference proteome</keyword>
<dbReference type="Proteomes" id="UP000054725">
    <property type="component" value="Unassembled WGS sequence"/>
</dbReference>
<evidence type="ECO:0000313" key="1">
    <source>
        <dbReference type="EMBL" id="KTD36016.1"/>
    </source>
</evidence>
<dbReference type="NCBIfam" id="TIGR03976">
    <property type="entry name" value="chp_LLNDYxLRE"/>
    <property type="match status" value="1"/>
</dbReference>